<dbReference type="SFLD" id="SFLDS00003">
    <property type="entry name" value="Haloacid_Dehalogenase"/>
    <property type="match status" value="1"/>
</dbReference>
<sequence length="229" mass="24936">MSHARPAALLFDLDGTLVDTAPDLAHATNALRAHHGLAPLAYDSIRAQVSNGGSALVELALGWPPTHAEHGEARRFLLEVYGRDVARHSRVFPGLEPLLNAWDHAHRPWGIVTNKPRLYAEPLVEALNLTHGVLLAADDLPLKKPDPAPLLEAARRLGVAPANCWYIGDHLRDMQAARAAGMSAIAVRYGYIGVDETPDSWPVDHWFETPESLTQALWPGTDDALLQSS</sequence>
<dbReference type="RefSeq" id="WP_133696055.1">
    <property type="nucleotide sequence ID" value="NZ_SOBR01000003.1"/>
</dbReference>
<dbReference type="GO" id="GO:0046872">
    <property type="term" value="F:metal ion binding"/>
    <property type="evidence" value="ECO:0007669"/>
    <property type="project" value="UniProtKB-KW"/>
</dbReference>
<name>A0A4R7NQM3_9GAMM</name>
<dbReference type="InterPro" id="IPR050155">
    <property type="entry name" value="HAD-like_hydrolase_sf"/>
</dbReference>
<dbReference type="NCBIfam" id="TIGR01509">
    <property type="entry name" value="HAD-SF-IA-v3"/>
    <property type="match status" value="1"/>
</dbReference>
<dbReference type="Proteomes" id="UP000295380">
    <property type="component" value="Unassembled WGS sequence"/>
</dbReference>
<dbReference type="Pfam" id="PF00702">
    <property type="entry name" value="Hydrolase"/>
    <property type="match status" value="1"/>
</dbReference>
<dbReference type="GO" id="GO:0008967">
    <property type="term" value="F:phosphoglycolate phosphatase activity"/>
    <property type="evidence" value="ECO:0007669"/>
    <property type="project" value="TreeGrafter"/>
</dbReference>
<dbReference type="PANTHER" id="PTHR43434:SF23">
    <property type="entry name" value="PHOSPHOGLYCOLATE PHOSPHATASE"/>
    <property type="match status" value="1"/>
</dbReference>
<dbReference type="InterPro" id="IPR006439">
    <property type="entry name" value="HAD-SF_hydro_IA"/>
</dbReference>
<dbReference type="NCBIfam" id="TIGR01549">
    <property type="entry name" value="HAD-SF-IA-v1"/>
    <property type="match status" value="1"/>
</dbReference>
<keyword evidence="2" id="KW-0460">Magnesium</keyword>
<dbReference type="AlphaFoldDB" id="A0A4R7NQM3"/>
<evidence type="ECO:0000313" key="4">
    <source>
        <dbReference type="Proteomes" id="UP000295380"/>
    </source>
</evidence>
<dbReference type="EMBL" id="SOBR01000003">
    <property type="protein sequence ID" value="TDU22670.1"/>
    <property type="molecule type" value="Genomic_DNA"/>
</dbReference>
<dbReference type="PANTHER" id="PTHR43434">
    <property type="entry name" value="PHOSPHOGLYCOLATE PHOSPHATASE"/>
    <property type="match status" value="1"/>
</dbReference>
<evidence type="ECO:0000256" key="1">
    <source>
        <dbReference type="ARBA" id="ARBA00022801"/>
    </source>
</evidence>
<dbReference type="Gene3D" id="1.10.150.240">
    <property type="entry name" value="Putative phosphatase, domain 2"/>
    <property type="match status" value="1"/>
</dbReference>
<accession>A0A4R7NQM3</accession>
<dbReference type="GO" id="GO:0006281">
    <property type="term" value="P:DNA repair"/>
    <property type="evidence" value="ECO:0007669"/>
    <property type="project" value="TreeGrafter"/>
</dbReference>
<keyword evidence="4" id="KW-1185">Reference proteome</keyword>
<organism evidence="3 4">
    <name type="scientific">Chromohalobacter marismortui</name>
    <dbReference type="NCBI Taxonomy" id="42055"/>
    <lineage>
        <taxon>Bacteria</taxon>
        <taxon>Pseudomonadati</taxon>
        <taxon>Pseudomonadota</taxon>
        <taxon>Gammaproteobacteria</taxon>
        <taxon>Oceanospirillales</taxon>
        <taxon>Halomonadaceae</taxon>
        <taxon>Chromohalobacter</taxon>
    </lineage>
</organism>
<dbReference type="SFLD" id="SFLDG01129">
    <property type="entry name" value="C1.5:_HAD__Beta-PGM__Phosphata"/>
    <property type="match status" value="1"/>
</dbReference>
<evidence type="ECO:0000256" key="2">
    <source>
        <dbReference type="ARBA" id="ARBA00022842"/>
    </source>
</evidence>
<protein>
    <submittedName>
        <fullName evidence="3">Phosphoglycolate phosphatase</fullName>
    </submittedName>
</protein>
<gene>
    <name evidence="3" type="ORF">C8E00_10330</name>
</gene>
<dbReference type="OrthoDB" id="9776368at2"/>
<dbReference type="GO" id="GO:0005829">
    <property type="term" value="C:cytosol"/>
    <property type="evidence" value="ECO:0007669"/>
    <property type="project" value="TreeGrafter"/>
</dbReference>
<reference evidence="3 4" key="1">
    <citation type="submission" date="2019-03" db="EMBL/GenBank/DDBJ databases">
        <title>Genomic Encyclopedia of Type Strains, Phase IV (KMG-IV): sequencing the most valuable type-strain genomes for metagenomic binning, comparative biology and taxonomic classification.</title>
        <authorList>
            <person name="Goeker M."/>
        </authorList>
    </citation>
    <scope>NUCLEOTIDE SEQUENCE [LARGE SCALE GENOMIC DNA]</scope>
    <source>
        <strain evidence="3 4">DSM 6770</strain>
    </source>
</reference>
<keyword evidence="1" id="KW-0378">Hydrolase</keyword>
<proteinExistence type="predicted"/>
<dbReference type="InterPro" id="IPR023198">
    <property type="entry name" value="PGP-like_dom2"/>
</dbReference>
<evidence type="ECO:0000313" key="3">
    <source>
        <dbReference type="EMBL" id="TDU22670.1"/>
    </source>
</evidence>
<dbReference type="Gene3D" id="3.40.50.1000">
    <property type="entry name" value="HAD superfamily/HAD-like"/>
    <property type="match status" value="1"/>
</dbReference>
<comment type="caution">
    <text evidence="3">The sequence shown here is derived from an EMBL/GenBank/DDBJ whole genome shotgun (WGS) entry which is preliminary data.</text>
</comment>
<dbReference type="InterPro" id="IPR023214">
    <property type="entry name" value="HAD_sf"/>
</dbReference>
<dbReference type="SUPFAM" id="SSF56784">
    <property type="entry name" value="HAD-like"/>
    <property type="match status" value="1"/>
</dbReference>
<dbReference type="InterPro" id="IPR036412">
    <property type="entry name" value="HAD-like_sf"/>
</dbReference>